<accession>A0ABX0KRS3</accession>
<name>A0ABX0KRS3_9NEIS</name>
<protein>
    <recommendedName>
        <fullName evidence="3">DUF4440 domain-containing protein</fullName>
    </recommendedName>
</protein>
<comment type="caution">
    <text evidence="1">The sequence shown here is derived from an EMBL/GenBank/DDBJ whole genome shotgun (WGS) entry which is preliminary data.</text>
</comment>
<dbReference type="InterPro" id="IPR032710">
    <property type="entry name" value="NTF2-like_dom_sf"/>
</dbReference>
<dbReference type="RefSeq" id="WP_166827618.1">
    <property type="nucleotide sequence ID" value="NZ_JAAOLX010000007.1"/>
</dbReference>
<evidence type="ECO:0008006" key="3">
    <source>
        <dbReference type="Google" id="ProtNLM"/>
    </source>
</evidence>
<dbReference type="SUPFAM" id="SSF54427">
    <property type="entry name" value="NTF2-like"/>
    <property type="match status" value="1"/>
</dbReference>
<reference evidence="1 2" key="1">
    <citation type="submission" date="2020-03" db="EMBL/GenBank/DDBJ databases">
        <title>Draft genome sequence of environmentally isolated violet-colored cultures.</title>
        <authorList>
            <person name="Wilson H.S."/>
        </authorList>
    </citation>
    <scope>NUCLEOTIDE SEQUENCE [LARGE SCALE GENOMIC DNA]</scope>
    <source>
        <strain evidence="1 2">HSC-16F04</strain>
    </source>
</reference>
<evidence type="ECO:0000313" key="2">
    <source>
        <dbReference type="Proteomes" id="UP000712570"/>
    </source>
</evidence>
<dbReference type="Proteomes" id="UP000712570">
    <property type="component" value="Unassembled WGS sequence"/>
</dbReference>
<evidence type="ECO:0000313" key="1">
    <source>
        <dbReference type="EMBL" id="NHQ87355.1"/>
    </source>
</evidence>
<sequence length="101" mass="11380">MMLLLVSGLNCGKCYGGIRFLQEVIDIERLPFGPAPIFYPQNFTVVELAPSVLQVTFRLITLLPATDDASYFLRSSLWRLAGGEWKMIFHQGTHTDAFEKA</sequence>
<gene>
    <name evidence="1" type="ORF">HA050_14660</name>
</gene>
<proteinExistence type="predicted"/>
<organism evidence="1 2">
    <name type="scientific">Iodobacter violaceini</name>
    <dbReference type="NCBI Taxonomy" id="3044271"/>
    <lineage>
        <taxon>Bacteria</taxon>
        <taxon>Pseudomonadati</taxon>
        <taxon>Pseudomonadota</taxon>
        <taxon>Betaproteobacteria</taxon>
        <taxon>Neisseriales</taxon>
        <taxon>Chitinibacteraceae</taxon>
        <taxon>Iodobacter</taxon>
    </lineage>
</organism>
<dbReference type="EMBL" id="JAAOLX010000007">
    <property type="protein sequence ID" value="NHQ87355.1"/>
    <property type="molecule type" value="Genomic_DNA"/>
</dbReference>
<keyword evidence="2" id="KW-1185">Reference proteome</keyword>